<feature type="domain" description="Toxin co-regulated pilus biosynthesis protein Q C-terminal" evidence="4">
    <location>
        <begin position="196"/>
        <end position="274"/>
    </location>
</feature>
<dbReference type="Proteomes" id="UP000077037">
    <property type="component" value="Unassembled WGS sequence"/>
</dbReference>
<evidence type="ECO:0000259" key="4">
    <source>
        <dbReference type="Pfam" id="PF10671"/>
    </source>
</evidence>
<name>A0A157RHE8_9BORD</name>
<accession>A0A157RHE8</accession>
<sequence length="291" mass="29451">MVRWTSWVLLAAAGGCAAPADDLSGPGLAGPYDFDWQLSGDAAVAPLQVFATQAQVWLQFGAGQEVPAIFAGTGQGDRLVAWRRQGPYVVIDGAWRALTMRGGRYVARAARAGTQGAFGQGGAALAAAGALPMGNGLSASAAMPGNVAAGAQPVTPAPLPDTSVAVATASQTHAVATASGQALSAAASRATPASAFHAGPPDATLRAVLSKWAGSAGWTFQSQHWAVSVDIPLAGSAEFGTDFKQAVRALLGATELTDRPVQPCFYTNRVLRVVPYTQACDPSAAPIGVPS</sequence>
<reference evidence="5 6" key="1">
    <citation type="submission" date="2016-03" db="EMBL/GenBank/DDBJ databases">
        <authorList>
            <consortium name="Pathogen Informatics"/>
        </authorList>
    </citation>
    <scope>NUCLEOTIDE SEQUENCE [LARGE SCALE GENOMIC DNA]</scope>
    <source>
        <strain evidence="5 6">NCTC13364</strain>
    </source>
</reference>
<evidence type="ECO:0000256" key="2">
    <source>
        <dbReference type="ARBA" id="ARBA00022729"/>
    </source>
</evidence>
<feature type="chain" id="PRO_5007615657" evidence="3">
    <location>
        <begin position="21"/>
        <end position="291"/>
    </location>
</feature>
<protein>
    <submittedName>
        <fullName evidence="5">Lipoprotein</fullName>
    </submittedName>
</protein>
<dbReference type="PROSITE" id="PS51257">
    <property type="entry name" value="PROKAR_LIPOPROTEIN"/>
    <property type="match status" value="1"/>
</dbReference>
<dbReference type="CDD" id="cd06911">
    <property type="entry name" value="VirB9_CagX_TrbG"/>
    <property type="match status" value="1"/>
</dbReference>
<dbReference type="InterPro" id="IPR018927">
    <property type="entry name" value="Pilus_synth_Q_C"/>
</dbReference>
<dbReference type="EMBL" id="FKBS01000029">
    <property type="protein sequence ID" value="SAI57421.1"/>
    <property type="molecule type" value="Genomic_DNA"/>
</dbReference>
<dbReference type="InterPro" id="IPR038161">
    <property type="entry name" value="VirB9/CagX/TrbG_C_sf"/>
</dbReference>
<dbReference type="AlphaFoldDB" id="A0A157RHE8"/>
<gene>
    <name evidence="5" type="ORF">SAMEA1982600_04922</name>
</gene>
<keyword evidence="2 3" id="KW-0732">Signal</keyword>
<evidence type="ECO:0000256" key="1">
    <source>
        <dbReference type="ARBA" id="ARBA00006135"/>
    </source>
</evidence>
<dbReference type="InterPro" id="IPR010258">
    <property type="entry name" value="Conjugal_tfr_TrbG/VirB9/CagX"/>
</dbReference>
<dbReference type="InterPro" id="IPR033645">
    <property type="entry name" value="VirB9/CagX/TrbG_C"/>
</dbReference>
<evidence type="ECO:0000313" key="5">
    <source>
        <dbReference type="EMBL" id="SAI57421.1"/>
    </source>
</evidence>
<dbReference type="Pfam" id="PF10671">
    <property type="entry name" value="TcpQ"/>
    <property type="match status" value="1"/>
</dbReference>
<dbReference type="Pfam" id="PF03524">
    <property type="entry name" value="CagX"/>
    <property type="match status" value="1"/>
</dbReference>
<proteinExistence type="inferred from homology"/>
<dbReference type="RefSeq" id="WP_066420331.1">
    <property type="nucleotide sequence ID" value="NZ_FKBS01000029.1"/>
</dbReference>
<dbReference type="Gene3D" id="3.55.50.70">
    <property type="match status" value="1"/>
</dbReference>
<dbReference type="Gene3D" id="2.60.40.2500">
    <property type="match status" value="1"/>
</dbReference>
<dbReference type="OrthoDB" id="8963661at2"/>
<comment type="similarity">
    <text evidence="1">Belongs to the TrbG/VirB9 family.</text>
</comment>
<evidence type="ECO:0000256" key="3">
    <source>
        <dbReference type="SAM" id="SignalP"/>
    </source>
</evidence>
<evidence type="ECO:0000313" key="6">
    <source>
        <dbReference type="Proteomes" id="UP000077037"/>
    </source>
</evidence>
<organism evidence="5 6">
    <name type="scientific">Bordetella ansorpii</name>
    <dbReference type="NCBI Taxonomy" id="288768"/>
    <lineage>
        <taxon>Bacteria</taxon>
        <taxon>Pseudomonadati</taxon>
        <taxon>Pseudomonadota</taxon>
        <taxon>Betaproteobacteria</taxon>
        <taxon>Burkholderiales</taxon>
        <taxon>Alcaligenaceae</taxon>
        <taxon>Bordetella</taxon>
    </lineage>
</organism>
<keyword evidence="5" id="KW-0449">Lipoprotein</keyword>
<feature type="signal peptide" evidence="3">
    <location>
        <begin position="1"/>
        <end position="20"/>
    </location>
</feature>